<evidence type="ECO:0000256" key="8">
    <source>
        <dbReference type="ARBA" id="ARBA00023163"/>
    </source>
</evidence>
<protein>
    <recommendedName>
        <fullName evidence="4">Mediator of RNA polymerase II transcription subunit 12</fullName>
    </recommendedName>
    <alternativeName>
        <fullName evidence="11">Mediator complex subunit 12</fullName>
    </alternativeName>
</protein>
<comment type="subunit">
    <text evidence="3">Component of the SRB8-11 complex, which itself associates with the Mediator complex.</text>
</comment>
<feature type="compositionally biased region" description="Low complexity" evidence="12">
    <location>
        <begin position="1441"/>
        <end position="1463"/>
    </location>
</feature>
<dbReference type="Proteomes" id="UP000504636">
    <property type="component" value="Unplaced"/>
</dbReference>
<dbReference type="GeneID" id="54467093"/>
<evidence type="ECO:0000256" key="4">
    <source>
        <dbReference type="ARBA" id="ARBA00019622"/>
    </source>
</evidence>
<reference evidence="16" key="3">
    <citation type="submission" date="2025-04" db="UniProtKB">
        <authorList>
            <consortium name="RefSeq"/>
        </authorList>
    </citation>
    <scope>IDENTIFICATION</scope>
    <source>
        <strain evidence="16">CBS 304.34</strain>
    </source>
</reference>
<evidence type="ECO:0000256" key="5">
    <source>
        <dbReference type="ARBA" id="ARBA00022491"/>
    </source>
</evidence>
<name>A0A6A6Y5B5_9PEZI</name>
<dbReference type="GO" id="GO:0016592">
    <property type="term" value="C:mediator complex"/>
    <property type="evidence" value="ECO:0007669"/>
    <property type="project" value="InterPro"/>
</dbReference>
<feature type="compositionally biased region" description="Low complexity" evidence="12">
    <location>
        <begin position="1571"/>
        <end position="1586"/>
    </location>
</feature>
<keyword evidence="6" id="KW-0805">Transcription regulation</keyword>
<evidence type="ECO:0000256" key="10">
    <source>
        <dbReference type="ARBA" id="ARBA00025661"/>
    </source>
</evidence>
<comment type="subcellular location">
    <subcellularLocation>
        <location evidence="1">Nucleus</location>
    </subcellularLocation>
</comment>
<dbReference type="GO" id="GO:0006357">
    <property type="term" value="P:regulation of transcription by RNA polymerase II"/>
    <property type="evidence" value="ECO:0007669"/>
    <property type="project" value="InterPro"/>
</dbReference>
<gene>
    <name evidence="14 16" type="ORF">BDZ99DRAFT_527070</name>
</gene>
<evidence type="ECO:0000256" key="12">
    <source>
        <dbReference type="SAM" id="MobiDB-lite"/>
    </source>
</evidence>
<dbReference type="InterPro" id="IPR057344">
    <property type="entry name" value="ARM_SRB8"/>
</dbReference>
<keyword evidence="15" id="KW-1185">Reference proteome</keyword>
<feature type="region of interest" description="Disordered" evidence="12">
    <location>
        <begin position="85"/>
        <end position="121"/>
    </location>
</feature>
<dbReference type="Pfam" id="PF25326">
    <property type="entry name" value="ARM_SRB8"/>
    <property type="match status" value="1"/>
</dbReference>
<dbReference type="EMBL" id="MU003720">
    <property type="protein sequence ID" value="KAF2802977.1"/>
    <property type="molecule type" value="Genomic_DNA"/>
</dbReference>
<keyword evidence="9" id="KW-0539">Nucleus</keyword>
<evidence type="ECO:0000256" key="11">
    <source>
        <dbReference type="ARBA" id="ARBA00032010"/>
    </source>
</evidence>
<evidence type="ECO:0000313" key="16">
    <source>
        <dbReference type="RefSeq" id="XP_033569941.1"/>
    </source>
</evidence>
<evidence type="ECO:0000256" key="6">
    <source>
        <dbReference type="ARBA" id="ARBA00023015"/>
    </source>
</evidence>
<dbReference type="OrthoDB" id="20828at2759"/>
<feature type="region of interest" description="Disordered" evidence="12">
    <location>
        <begin position="1438"/>
        <end position="1534"/>
    </location>
</feature>
<sequence>MTSRPAPGIQSLQRTGSGPPPPRPQVRRHPSAHAGAANNGRAQDVIDLTLDGEARFADDALLKTPGLASQAAAKPPLGALETIQPVQDAPSRPPPRGKPQLAFSPRLSDGGEAWGFPPQARHGTAALSGVANMPMPPRPGSSVLDDLSLPHRRILPGGSGVKHDRNAKFAGFDAPAASVLFPNGRTADFYPWTSNSTENILTDALVKGGVNNRSGMMSETTTARPSLWSSLKNKSGLQTLSTLLVAALEKRQQCGRVTAPSTFKPPPRVTLTDSKRETWLRDLANPAIALRRLSRTIPHGIRGKLLLEQCLSKNIPIARAVWLAKCIGSNELRAFKRKGASGTVGMGAELKWNREWTICVEQFVENTISSCAQPDWKARMDYATRLASHLYCDRLLDQDHYLDWLLSSLDGSTQERLPVWLLMAQIYWQDLIAFRRRGRRLAEALLGHAHILRADPNNDTIRTISGHLEKLIATLLMNKPCCMLLPKIWGTRKEVINDIALRYPDSSLDRISRDLDSRNKRLSGTPHDSHAHSTSPITDIVKLLDSSERDVDLSIDHISAACLEKILDPQQLVATVLRWASSVYREGAHRMYLATRLIRKWNALGIDTDATVHSFLFSLNANQPFETRNVFRIVAELVRSKHFSVGRYLQWLIATGSTNRHEASPDDWPSHLRLITELPLETLSDHVLNLRNTLLQGIGFAVENEEHDLNTAEDYVAQQIPSLFESWPAPVSQEDLDVSGLNLSIRLSLCCLLRQQVASRVGSTTSASLKTAPHDGSVSVSTLTPSEFYSIREIVEMLGDYSILADILGMALSSCDYSILAAVSDTLHYHYQIFVAIGAFKPLFQRLASRYASIRSERPPERELFVSLADLARTAKADSQLMQLLRYDLARCEQKNSLAACSPASDNMMDILQTTKMDTDEEINHILSSGTSMDEQIMARVFKKITAQLDENVKKDVTRSNVFVVWFYRLRSFDEKPFERLMNEHLMNLLMNHQGKVLFATLPTLIGAGCLTLASFAEVSKTYISSVSDTGGNSAAKTSLVALNAVLPNGELNWFCQIPDAYRYRLEQQRFCAEHATEFLEQLRRVVELCSAQGSADLKVHLTSLLSSERLLGVLRQMAVHEFQAIAKAFKLGPMSGPANAVSAMKTLNAILDPEDTLGLAQKSLEDQVSTIVEIADDFSLPFCQLQLWQIFDMNTPSAEPSDDTVSAALLDAIKVAIDNDRSNWPDLIGGLDGSLIREIREHAERAILATIENPGKIGNSPPSNDVDDTYIRRYLTVVDFTATSIVTEGQPNMIIILVEKLKSIVELLNPATGKSLDADSMSMDTPSPVLSTADICSWIHAVLHLAVLHKNSFQSGKSSNQTQATFLWLLRTLFGHPHLQHHPSTTEYLFDVGVYFSDDLADDVRAVLAKADLAKPSQDPRSSFVFGSSPPPDCWLGLITPSAGSATATTSTSQPPQQSQSPGPVPMHRSLSQQGLQKTASPLQQNKGVPSLQRFATQHPQSPQQFQIQQFQQLAQQRSASASPMGNQSQNSLQNQPQTMFMGYGTTPNLTGTVPGNFWNQANLQQAGRSTPQPTAQTSSQQQQQDKTDVRPMPFLLRRWEILPESANVAGWNDTALSLGLFEARKV</sequence>
<evidence type="ECO:0000256" key="3">
    <source>
        <dbReference type="ARBA" id="ARBA00011629"/>
    </source>
</evidence>
<organism evidence="14">
    <name type="scientific">Mytilinidion resinicola</name>
    <dbReference type="NCBI Taxonomy" id="574789"/>
    <lineage>
        <taxon>Eukaryota</taxon>
        <taxon>Fungi</taxon>
        <taxon>Dikarya</taxon>
        <taxon>Ascomycota</taxon>
        <taxon>Pezizomycotina</taxon>
        <taxon>Dothideomycetes</taxon>
        <taxon>Pleosporomycetidae</taxon>
        <taxon>Mytilinidiales</taxon>
        <taxon>Mytilinidiaceae</taxon>
        <taxon>Mytilinidion</taxon>
    </lineage>
</organism>
<dbReference type="PANTHER" id="PTHR46567">
    <property type="entry name" value="MEDIATOR OF RNA POLYMERASE II TRANSCRIPTION SUBUNIT 12"/>
    <property type="match status" value="1"/>
</dbReference>
<accession>A0A6A6Y5B5</accession>
<feature type="region of interest" description="Disordered" evidence="12">
    <location>
        <begin position="1567"/>
        <end position="1590"/>
    </location>
</feature>
<feature type="domain" description="Mediator complex subunit Med12" evidence="13">
    <location>
        <begin position="262"/>
        <end position="325"/>
    </location>
</feature>
<reference evidence="14 16" key="1">
    <citation type="journal article" date="2020" name="Stud. Mycol.">
        <title>101 Dothideomycetes genomes: a test case for predicting lifestyles and emergence of pathogens.</title>
        <authorList>
            <person name="Haridas S."/>
            <person name="Albert R."/>
            <person name="Binder M."/>
            <person name="Bloem J."/>
            <person name="Labutti K."/>
            <person name="Salamov A."/>
            <person name="Andreopoulos B."/>
            <person name="Baker S."/>
            <person name="Barry K."/>
            <person name="Bills G."/>
            <person name="Bluhm B."/>
            <person name="Cannon C."/>
            <person name="Castanera R."/>
            <person name="Culley D."/>
            <person name="Daum C."/>
            <person name="Ezra D."/>
            <person name="Gonzalez J."/>
            <person name="Henrissat B."/>
            <person name="Kuo A."/>
            <person name="Liang C."/>
            <person name="Lipzen A."/>
            <person name="Lutzoni F."/>
            <person name="Magnuson J."/>
            <person name="Mondo S."/>
            <person name="Nolan M."/>
            <person name="Ohm R."/>
            <person name="Pangilinan J."/>
            <person name="Park H.-J."/>
            <person name="Ramirez L."/>
            <person name="Alfaro M."/>
            <person name="Sun H."/>
            <person name="Tritt A."/>
            <person name="Yoshinaga Y."/>
            <person name="Zwiers L.-H."/>
            <person name="Turgeon B."/>
            <person name="Goodwin S."/>
            <person name="Spatafora J."/>
            <person name="Crous P."/>
            <person name="Grigoriev I."/>
        </authorList>
    </citation>
    <scope>NUCLEOTIDE SEQUENCE</scope>
    <source>
        <strain evidence="14 16">CBS 304.34</strain>
    </source>
</reference>
<dbReference type="SMART" id="SM01281">
    <property type="entry name" value="Med12"/>
    <property type="match status" value="1"/>
</dbReference>
<evidence type="ECO:0000256" key="2">
    <source>
        <dbReference type="ARBA" id="ARBA00010289"/>
    </source>
</evidence>
<reference evidence="16" key="2">
    <citation type="submission" date="2020-04" db="EMBL/GenBank/DDBJ databases">
        <authorList>
            <consortium name="NCBI Genome Project"/>
        </authorList>
    </citation>
    <scope>NUCLEOTIDE SEQUENCE</scope>
    <source>
        <strain evidence="16">CBS 304.34</strain>
    </source>
</reference>
<evidence type="ECO:0000313" key="15">
    <source>
        <dbReference type="Proteomes" id="UP000504636"/>
    </source>
</evidence>
<evidence type="ECO:0000256" key="1">
    <source>
        <dbReference type="ARBA" id="ARBA00004123"/>
    </source>
</evidence>
<dbReference type="InterPro" id="IPR019035">
    <property type="entry name" value="Mediator_Med12"/>
</dbReference>
<evidence type="ECO:0000259" key="13">
    <source>
        <dbReference type="SMART" id="SM01281"/>
    </source>
</evidence>
<feature type="compositionally biased region" description="Polar residues" evidence="12">
    <location>
        <begin position="1471"/>
        <end position="1489"/>
    </location>
</feature>
<dbReference type="GO" id="GO:0003712">
    <property type="term" value="F:transcription coregulator activity"/>
    <property type="evidence" value="ECO:0007669"/>
    <property type="project" value="InterPro"/>
</dbReference>
<dbReference type="RefSeq" id="XP_033569941.1">
    <property type="nucleotide sequence ID" value="XM_033726200.1"/>
</dbReference>
<keyword evidence="7" id="KW-0010">Activator</keyword>
<proteinExistence type="inferred from homology"/>
<feature type="region of interest" description="Disordered" evidence="12">
    <location>
        <begin position="1"/>
        <end position="43"/>
    </location>
</feature>
<keyword evidence="5" id="KW-0678">Repressor</keyword>
<dbReference type="PANTHER" id="PTHR46567:SF1">
    <property type="entry name" value="MEDIATOR OF RNA POLYMERASE II TRANSCRIPTION SUBUNIT 12"/>
    <property type="match status" value="1"/>
</dbReference>
<keyword evidence="8" id="KW-0804">Transcription</keyword>
<comment type="function">
    <text evidence="10">Component of the SRB8-11 complex. The SRB8-11 complex is a regulatory module of the Mediator complex which is itself involved in regulation of basal and activated RNA polymerase II-dependent transcription. The SRB8-11 complex may be involved in the transcriptional repression of a subset of genes regulated by Mediator. It may inhibit the association of the Mediator complex with RNA polymerase II to form the holoenzyme complex.</text>
</comment>
<evidence type="ECO:0000256" key="9">
    <source>
        <dbReference type="ARBA" id="ARBA00023242"/>
    </source>
</evidence>
<evidence type="ECO:0000313" key="14">
    <source>
        <dbReference type="EMBL" id="KAF2802977.1"/>
    </source>
</evidence>
<comment type="similarity">
    <text evidence="2">Belongs to the Mediator complex subunit 12 family.</text>
</comment>
<dbReference type="Pfam" id="PF09497">
    <property type="entry name" value="Med12"/>
    <property type="match status" value="1"/>
</dbReference>
<evidence type="ECO:0000256" key="7">
    <source>
        <dbReference type="ARBA" id="ARBA00023159"/>
    </source>
</evidence>
<feature type="compositionally biased region" description="Low complexity" evidence="12">
    <location>
        <begin position="1499"/>
        <end position="1534"/>
    </location>
</feature>